<gene>
    <name evidence="1" type="ORF">NC653_011879</name>
</gene>
<comment type="caution">
    <text evidence="1">The sequence shown here is derived from an EMBL/GenBank/DDBJ whole genome shotgun (WGS) entry which is preliminary data.</text>
</comment>
<accession>A0AAD6R3K6</accession>
<dbReference type="Proteomes" id="UP001164929">
    <property type="component" value="Chromosome 4"/>
</dbReference>
<organism evidence="1 2">
    <name type="scientific">Populus alba x Populus x berolinensis</name>
    <dbReference type="NCBI Taxonomy" id="444605"/>
    <lineage>
        <taxon>Eukaryota</taxon>
        <taxon>Viridiplantae</taxon>
        <taxon>Streptophyta</taxon>
        <taxon>Embryophyta</taxon>
        <taxon>Tracheophyta</taxon>
        <taxon>Spermatophyta</taxon>
        <taxon>Magnoliopsida</taxon>
        <taxon>eudicotyledons</taxon>
        <taxon>Gunneridae</taxon>
        <taxon>Pentapetalae</taxon>
        <taxon>rosids</taxon>
        <taxon>fabids</taxon>
        <taxon>Malpighiales</taxon>
        <taxon>Salicaceae</taxon>
        <taxon>Saliceae</taxon>
        <taxon>Populus</taxon>
    </lineage>
</organism>
<protein>
    <submittedName>
        <fullName evidence="1">Uncharacterized protein</fullName>
    </submittedName>
</protein>
<sequence length="97" mass="11437">MDRPPVPQLIPGRDQAAKIFRQDFGFKTFYCWSNSCYWFPVVREAFSSFHFGNVTLRLSFCFFFFPSVMNSLGNNLKDSLLCLRKCLKLLCCFFTDY</sequence>
<dbReference type="EMBL" id="JAQIZT010000004">
    <property type="protein sequence ID" value="KAJ7001601.1"/>
    <property type="molecule type" value="Genomic_DNA"/>
</dbReference>
<reference evidence="1 2" key="1">
    <citation type="journal article" date="2023" name="Mol. Ecol. Resour.">
        <title>Chromosome-level genome assembly of a triploid poplar Populus alba 'Berolinensis'.</title>
        <authorList>
            <person name="Chen S."/>
            <person name="Yu Y."/>
            <person name="Wang X."/>
            <person name="Wang S."/>
            <person name="Zhang T."/>
            <person name="Zhou Y."/>
            <person name="He R."/>
            <person name="Meng N."/>
            <person name="Wang Y."/>
            <person name="Liu W."/>
            <person name="Liu Z."/>
            <person name="Liu J."/>
            <person name="Guo Q."/>
            <person name="Huang H."/>
            <person name="Sederoff R.R."/>
            <person name="Wang G."/>
            <person name="Qu G."/>
            <person name="Chen S."/>
        </authorList>
    </citation>
    <scope>NUCLEOTIDE SEQUENCE [LARGE SCALE GENOMIC DNA]</scope>
    <source>
        <strain evidence="1">SC-2020</strain>
    </source>
</reference>
<evidence type="ECO:0000313" key="1">
    <source>
        <dbReference type="EMBL" id="KAJ7001601.1"/>
    </source>
</evidence>
<evidence type="ECO:0000313" key="2">
    <source>
        <dbReference type="Proteomes" id="UP001164929"/>
    </source>
</evidence>
<proteinExistence type="predicted"/>
<keyword evidence="2" id="KW-1185">Reference proteome</keyword>
<dbReference type="AlphaFoldDB" id="A0AAD6R3K6"/>
<name>A0AAD6R3K6_9ROSI</name>